<organism evidence="1 2">
    <name type="scientific">Thelephora ganbajun</name>
    <name type="common">Ganba fungus</name>
    <dbReference type="NCBI Taxonomy" id="370292"/>
    <lineage>
        <taxon>Eukaryota</taxon>
        <taxon>Fungi</taxon>
        <taxon>Dikarya</taxon>
        <taxon>Basidiomycota</taxon>
        <taxon>Agaricomycotina</taxon>
        <taxon>Agaricomycetes</taxon>
        <taxon>Thelephorales</taxon>
        <taxon>Thelephoraceae</taxon>
        <taxon>Thelephora</taxon>
    </lineage>
</organism>
<keyword evidence="2" id="KW-1185">Reference proteome</keyword>
<name>A0ACB6ZF36_THEGA</name>
<gene>
    <name evidence="1" type="ORF">BDM02DRAFT_2342586</name>
</gene>
<accession>A0ACB6ZF36</accession>
<dbReference type="EMBL" id="MU118018">
    <property type="protein sequence ID" value="KAF9648164.1"/>
    <property type="molecule type" value="Genomic_DNA"/>
</dbReference>
<evidence type="ECO:0000313" key="1">
    <source>
        <dbReference type="EMBL" id="KAF9648164.1"/>
    </source>
</evidence>
<reference evidence="1" key="2">
    <citation type="journal article" date="2020" name="Nat. Commun.">
        <title>Large-scale genome sequencing of mycorrhizal fungi provides insights into the early evolution of symbiotic traits.</title>
        <authorList>
            <person name="Miyauchi S."/>
            <person name="Kiss E."/>
            <person name="Kuo A."/>
            <person name="Drula E."/>
            <person name="Kohler A."/>
            <person name="Sanchez-Garcia M."/>
            <person name="Morin E."/>
            <person name="Andreopoulos B."/>
            <person name="Barry K.W."/>
            <person name="Bonito G."/>
            <person name="Buee M."/>
            <person name="Carver A."/>
            <person name="Chen C."/>
            <person name="Cichocki N."/>
            <person name="Clum A."/>
            <person name="Culley D."/>
            <person name="Crous P.W."/>
            <person name="Fauchery L."/>
            <person name="Girlanda M."/>
            <person name="Hayes R.D."/>
            <person name="Keri Z."/>
            <person name="LaButti K."/>
            <person name="Lipzen A."/>
            <person name="Lombard V."/>
            <person name="Magnuson J."/>
            <person name="Maillard F."/>
            <person name="Murat C."/>
            <person name="Nolan M."/>
            <person name="Ohm R.A."/>
            <person name="Pangilinan J."/>
            <person name="Pereira M.F."/>
            <person name="Perotto S."/>
            <person name="Peter M."/>
            <person name="Pfister S."/>
            <person name="Riley R."/>
            <person name="Sitrit Y."/>
            <person name="Stielow J.B."/>
            <person name="Szollosi G."/>
            <person name="Zifcakova L."/>
            <person name="Stursova M."/>
            <person name="Spatafora J.W."/>
            <person name="Tedersoo L."/>
            <person name="Vaario L.M."/>
            <person name="Yamada A."/>
            <person name="Yan M."/>
            <person name="Wang P."/>
            <person name="Xu J."/>
            <person name="Bruns T."/>
            <person name="Baldrian P."/>
            <person name="Vilgalys R."/>
            <person name="Dunand C."/>
            <person name="Henrissat B."/>
            <person name="Grigoriev I.V."/>
            <person name="Hibbett D."/>
            <person name="Nagy L.G."/>
            <person name="Martin F.M."/>
        </authorList>
    </citation>
    <scope>NUCLEOTIDE SEQUENCE</scope>
    <source>
        <strain evidence="1">P2</strain>
    </source>
</reference>
<comment type="caution">
    <text evidence="1">The sequence shown here is derived from an EMBL/GenBank/DDBJ whole genome shotgun (WGS) entry which is preliminary data.</text>
</comment>
<dbReference type="Proteomes" id="UP000886501">
    <property type="component" value="Unassembled WGS sequence"/>
</dbReference>
<reference evidence="1" key="1">
    <citation type="submission" date="2019-10" db="EMBL/GenBank/DDBJ databases">
        <authorList>
            <consortium name="DOE Joint Genome Institute"/>
            <person name="Kuo A."/>
            <person name="Miyauchi S."/>
            <person name="Kiss E."/>
            <person name="Drula E."/>
            <person name="Kohler A."/>
            <person name="Sanchez-Garcia M."/>
            <person name="Andreopoulos B."/>
            <person name="Barry K.W."/>
            <person name="Bonito G."/>
            <person name="Buee M."/>
            <person name="Carver A."/>
            <person name="Chen C."/>
            <person name="Cichocki N."/>
            <person name="Clum A."/>
            <person name="Culley D."/>
            <person name="Crous P.W."/>
            <person name="Fauchery L."/>
            <person name="Girlanda M."/>
            <person name="Hayes R."/>
            <person name="Keri Z."/>
            <person name="Labutti K."/>
            <person name="Lipzen A."/>
            <person name="Lombard V."/>
            <person name="Magnuson J."/>
            <person name="Maillard F."/>
            <person name="Morin E."/>
            <person name="Murat C."/>
            <person name="Nolan M."/>
            <person name="Ohm R."/>
            <person name="Pangilinan J."/>
            <person name="Pereira M."/>
            <person name="Perotto S."/>
            <person name="Peter M."/>
            <person name="Riley R."/>
            <person name="Sitrit Y."/>
            <person name="Stielow B."/>
            <person name="Szollosi G."/>
            <person name="Zifcakova L."/>
            <person name="Stursova M."/>
            <person name="Spatafora J.W."/>
            <person name="Tedersoo L."/>
            <person name="Vaario L.-M."/>
            <person name="Yamada A."/>
            <person name="Yan M."/>
            <person name="Wang P."/>
            <person name="Xu J."/>
            <person name="Bruns T."/>
            <person name="Baldrian P."/>
            <person name="Vilgalys R."/>
            <person name="Henrissat B."/>
            <person name="Grigoriev I.V."/>
            <person name="Hibbett D."/>
            <person name="Nagy L.G."/>
            <person name="Martin F.M."/>
        </authorList>
    </citation>
    <scope>NUCLEOTIDE SEQUENCE</scope>
    <source>
        <strain evidence="1">P2</strain>
    </source>
</reference>
<protein>
    <submittedName>
        <fullName evidence="1">Uncharacterized protein</fullName>
    </submittedName>
</protein>
<evidence type="ECO:0000313" key="2">
    <source>
        <dbReference type="Proteomes" id="UP000886501"/>
    </source>
</evidence>
<proteinExistence type="predicted"/>
<sequence length="150" mass="16481">MTTAILITKPTRKSVAGTYSTSYSSSIFTNGKLKPGIYTIQNIYTETYLDIEIYSRRVVCRPAQNIGEGRGLVQASGLDIRYRGFYWGTEKVAWDLASANKGNGAPVVTYHESSTPWQMWRLAPAKVEGGFAPARSSFGTPEPGSLPSYK</sequence>